<dbReference type="InterPro" id="IPR036890">
    <property type="entry name" value="HATPase_C_sf"/>
</dbReference>
<dbReference type="InterPro" id="IPR004358">
    <property type="entry name" value="Sig_transdc_His_kin-like_C"/>
</dbReference>
<name>A0A9X3EAJ9_9GAMM</name>
<evidence type="ECO:0000256" key="8">
    <source>
        <dbReference type="ARBA" id="ARBA00022777"/>
    </source>
</evidence>
<evidence type="ECO:0000256" key="6">
    <source>
        <dbReference type="ARBA" id="ARBA00022692"/>
    </source>
</evidence>
<evidence type="ECO:0000256" key="4">
    <source>
        <dbReference type="ARBA" id="ARBA00022553"/>
    </source>
</evidence>
<keyword evidence="12 13" id="KW-0472">Membrane</keyword>
<dbReference type="PANTHER" id="PTHR45436">
    <property type="entry name" value="SENSOR HISTIDINE KINASE YKOH"/>
    <property type="match status" value="1"/>
</dbReference>
<dbReference type="InterPro" id="IPR005467">
    <property type="entry name" value="His_kinase_dom"/>
</dbReference>
<evidence type="ECO:0000256" key="1">
    <source>
        <dbReference type="ARBA" id="ARBA00000085"/>
    </source>
</evidence>
<evidence type="ECO:0000256" key="7">
    <source>
        <dbReference type="ARBA" id="ARBA00022741"/>
    </source>
</evidence>
<dbReference type="InterPro" id="IPR050428">
    <property type="entry name" value="TCS_sensor_his_kinase"/>
</dbReference>
<feature type="domain" description="Histidine kinase" evidence="14">
    <location>
        <begin position="249"/>
        <end position="469"/>
    </location>
</feature>
<keyword evidence="8" id="KW-0418">Kinase</keyword>
<dbReference type="InterPro" id="IPR003660">
    <property type="entry name" value="HAMP_dom"/>
</dbReference>
<dbReference type="AlphaFoldDB" id="A0A9X3EAJ9"/>
<evidence type="ECO:0000256" key="13">
    <source>
        <dbReference type="SAM" id="Phobius"/>
    </source>
</evidence>
<dbReference type="Gene3D" id="3.30.565.10">
    <property type="entry name" value="Histidine kinase-like ATPase, C-terminal domain"/>
    <property type="match status" value="1"/>
</dbReference>
<organism evidence="16 17">
    <name type="scientific">Parathalassolituus penaei</name>
    <dbReference type="NCBI Taxonomy" id="2997323"/>
    <lineage>
        <taxon>Bacteria</taxon>
        <taxon>Pseudomonadati</taxon>
        <taxon>Pseudomonadota</taxon>
        <taxon>Gammaproteobacteria</taxon>
        <taxon>Oceanospirillales</taxon>
        <taxon>Oceanospirillaceae</taxon>
        <taxon>Parathalassolituus</taxon>
    </lineage>
</organism>
<reference evidence="16" key="1">
    <citation type="submission" date="2022-11" db="EMBL/GenBank/DDBJ databases">
        <title>Parathalassolutuus dongxingensis gen. nov., sp. nov., a novel member of family Oceanospirillaceae isolated from a coastal shrimp pond in Guangxi, China.</title>
        <authorList>
            <person name="Chen H."/>
        </authorList>
    </citation>
    <scope>NUCLEOTIDE SEQUENCE</scope>
    <source>
        <strain evidence="16">G-43</strain>
    </source>
</reference>
<dbReference type="RefSeq" id="WP_283172305.1">
    <property type="nucleotide sequence ID" value="NZ_JAPNOA010000009.1"/>
</dbReference>
<keyword evidence="4" id="KW-0597">Phosphoprotein</keyword>
<evidence type="ECO:0000259" key="14">
    <source>
        <dbReference type="PROSITE" id="PS50109"/>
    </source>
</evidence>
<proteinExistence type="predicted"/>
<keyword evidence="11" id="KW-0902">Two-component regulatory system</keyword>
<dbReference type="Pfam" id="PF00512">
    <property type="entry name" value="HisKA"/>
    <property type="match status" value="1"/>
</dbReference>
<comment type="caution">
    <text evidence="16">The sequence shown here is derived from an EMBL/GenBank/DDBJ whole genome shotgun (WGS) entry which is preliminary data.</text>
</comment>
<dbReference type="EC" id="2.7.13.3" evidence="3"/>
<dbReference type="GO" id="GO:0005886">
    <property type="term" value="C:plasma membrane"/>
    <property type="evidence" value="ECO:0007669"/>
    <property type="project" value="TreeGrafter"/>
</dbReference>
<dbReference type="SUPFAM" id="SSF47384">
    <property type="entry name" value="Homodimeric domain of signal transducing histidine kinase"/>
    <property type="match status" value="1"/>
</dbReference>
<keyword evidence="17" id="KW-1185">Reference proteome</keyword>
<evidence type="ECO:0000313" key="17">
    <source>
        <dbReference type="Proteomes" id="UP001150830"/>
    </source>
</evidence>
<keyword evidence="9 16" id="KW-0067">ATP-binding</keyword>
<dbReference type="InterPro" id="IPR036097">
    <property type="entry name" value="HisK_dim/P_sf"/>
</dbReference>
<comment type="subcellular location">
    <subcellularLocation>
        <location evidence="2">Membrane</location>
        <topology evidence="2">Multi-pass membrane protein</topology>
    </subcellularLocation>
</comment>
<dbReference type="PROSITE" id="PS50109">
    <property type="entry name" value="HIS_KIN"/>
    <property type="match status" value="1"/>
</dbReference>
<evidence type="ECO:0000256" key="10">
    <source>
        <dbReference type="ARBA" id="ARBA00022989"/>
    </source>
</evidence>
<keyword evidence="7" id="KW-0547">Nucleotide-binding</keyword>
<dbReference type="SMART" id="SM00388">
    <property type="entry name" value="HisKA"/>
    <property type="match status" value="1"/>
</dbReference>
<dbReference type="EMBL" id="JAPNOA010000009">
    <property type="protein sequence ID" value="MCY0964019.1"/>
    <property type="molecule type" value="Genomic_DNA"/>
</dbReference>
<dbReference type="Proteomes" id="UP001150830">
    <property type="component" value="Unassembled WGS sequence"/>
</dbReference>
<gene>
    <name evidence="16" type="ORF">OUO13_02360</name>
</gene>
<dbReference type="Gene3D" id="1.10.287.130">
    <property type="match status" value="1"/>
</dbReference>
<evidence type="ECO:0000256" key="2">
    <source>
        <dbReference type="ARBA" id="ARBA00004141"/>
    </source>
</evidence>
<evidence type="ECO:0000256" key="12">
    <source>
        <dbReference type="ARBA" id="ARBA00023136"/>
    </source>
</evidence>
<evidence type="ECO:0000256" key="5">
    <source>
        <dbReference type="ARBA" id="ARBA00022679"/>
    </source>
</evidence>
<keyword evidence="5" id="KW-0808">Transferase</keyword>
<dbReference type="Pfam" id="PF02518">
    <property type="entry name" value="HATPase_c"/>
    <property type="match status" value="1"/>
</dbReference>
<sequence>MWSGPPSIRRQLWRTLLLTLLFALLFNSGFSSFIVRHEVDEVFDAQLVTSTRMLKTLILKLHDAGGNHLDAGLDNLFADLDQVSDNIQHYEKKMLLQLWSRDGSRMLFRSPQSPDHALAPLQAGMFRMDYQQGRWDVFVAEIPEMDAWLMVAEIPDARDEINESLFGIMLVSGLLALVLATVMLASAIESGLRPLEQLSERLRQRTLDNLQPVELRPEPPELQPVIHSLNHLFERLTDGIERERRFVADAAHELRTPLAVMQLEAQQLQRLATEQGAGHLLDGLMAGIQRGGHIVEQLLLLARLERGAAGVAVENLKPQTLDLAETVRRVLVEHYSRVLDDGGELEIDLDQFSAPVNINPVLLGIAIRNLLCNGMLYGGGQLQVQLRDGGFRRMGMIGLEVRDHGPGVDAESLARLTEPFFRNGRQDGGGAGLGLSIIQKIMEALGGELELSSQPGQGLSAILWFPKVGTANPGE</sequence>
<protein>
    <recommendedName>
        <fullName evidence="3">histidine kinase</fullName>
        <ecNumber evidence="3">2.7.13.3</ecNumber>
    </recommendedName>
</protein>
<dbReference type="SMART" id="SM00387">
    <property type="entry name" value="HATPase_c"/>
    <property type="match status" value="1"/>
</dbReference>
<comment type="catalytic activity">
    <reaction evidence="1">
        <text>ATP + protein L-histidine = ADP + protein N-phospho-L-histidine.</text>
        <dbReference type="EC" id="2.7.13.3"/>
    </reaction>
</comment>
<feature type="transmembrane region" description="Helical" evidence="13">
    <location>
        <begin position="165"/>
        <end position="188"/>
    </location>
</feature>
<evidence type="ECO:0000256" key="9">
    <source>
        <dbReference type="ARBA" id="ARBA00022840"/>
    </source>
</evidence>
<dbReference type="GO" id="GO:0005524">
    <property type="term" value="F:ATP binding"/>
    <property type="evidence" value="ECO:0007669"/>
    <property type="project" value="UniProtKB-KW"/>
</dbReference>
<evidence type="ECO:0000313" key="16">
    <source>
        <dbReference type="EMBL" id="MCY0964019.1"/>
    </source>
</evidence>
<evidence type="ECO:0000256" key="11">
    <source>
        <dbReference type="ARBA" id="ARBA00023012"/>
    </source>
</evidence>
<dbReference type="PANTHER" id="PTHR45436:SF14">
    <property type="entry name" value="SENSOR PROTEIN QSEC"/>
    <property type="match status" value="1"/>
</dbReference>
<keyword evidence="6 13" id="KW-0812">Transmembrane</keyword>
<dbReference type="InterPro" id="IPR003661">
    <property type="entry name" value="HisK_dim/P_dom"/>
</dbReference>
<dbReference type="PROSITE" id="PS50885">
    <property type="entry name" value="HAMP"/>
    <property type="match status" value="1"/>
</dbReference>
<dbReference type="GO" id="GO:0000155">
    <property type="term" value="F:phosphorelay sensor kinase activity"/>
    <property type="evidence" value="ECO:0007669"/>
    <property type="project" value="InterPro"/>
</dbReference>
<keyword evidence="10 13" id="KW-1133">Transmembrane helix</keyword>
<dbReference type="InterPro" id="IPR003594">
    <property type="entry name" value="HATPase_dom"/>
</dbReference>
<evidence type="ECO:0000256" key="3">
    <source>
        <dbReference type="ARBA" id="ARBA00012438"/>
    </source>
</evidence>
<dbReference type="CDD" id="cd00082">
    <property type="entry name" value="HisKA"/>
    <property type="match status" value="1"/>
</dbReference>
<accession>A0A9X3EAJ9</accession>
<dbReference type="PRINTS" id="PR00344">
    <property type="entry name" value="BCTRLSENSOR"/>
</dbReference>
<feature type="domain" description="HAMP" evidence="15">
    <location>
        <begin position="189"/>
        <end position="241"/>
    </location>
</feature>
<dbReference type="SUPFAM" id="SSF55874">
    <property type="entry name" value="ATPase domain of HSP90 chaperone/DNA topoisomerase II/histidine kinase"/>
    <property type="match status" value="1"/>
</dbReference>
<evidence type="ECO:0000259" key="15">
    <source>
        <dbReference type="PROSITE" id="PS50885"/>
    </source>
</evidence>